<evidence type="ECO:0000313" key="13">
    <source>
        <dbReference type="EMBL" id="RED76072.1"/>
    </source>
</evidence>
<evidence type="ECO:0000256" key="3">
    <source>
        <dbReference type="ARBA" id="ARBA00012737"/>
    </source>
</evidence>
<proteinExistence type="inferred from homology"/>
<evidence type="ECO:0000256" key="1">
    <source>
        <dbReference type="ARBA" id="ARBA00005187"/>
    </source>
</evidence>
<comment type="catalytic activity">
    <reaction evidence="8">
        <text>L-aspartate + L-glutamine + ATP + H2O = L-asparagine + L-glutamate + AMP + diphosphate + H(+)</text>
        <dbReference type="Rhea" id="RHEA:12228"/>
        <dbReference type="ChEBI" id="CHEBI:15377"/>
        <dbReference type="ChEBI" id="CHEBI:15378"/>
        <dbReference type="ChEBI" id="CHEBI:29985"/>
        <dbReference type="ChEBI" id="CHEBI:29991"/>
        <dbReference type="ChEBI" id="CHEBI:30616"/>
        <dbReference type="ChEBI" id="CHEBI:33019"/>
        <dbReference type="ChEBI" id="CHEBI:58048"/>
        <dbReference type="ChEBI" id="CHEBI:58359"/>
        <dbReference type="ChEBI" id="CHEBI:456215"/>
        <dbReference type="EC" id="6.3.5.4"/>
    </reaction>
</comment>
<dbReference type="SUPFAM" id="SSF56235">
    <property type="entry name" value="N-terminal nucleophile aminohydrolases (Ntn hydrolases)"/>
    <property type="match status" value="1"/>
</dbReference>
<dbReference type="Pfam" id="PF00733">
    <property type="entry name" value="Asn_synthase"/>
    <property type="match status" value="1"/>
</dbReference>
<dbReference type="PIRSF" id="PIRSF001589">
    <property type="entry name" value="Asn_synthetase_glu-h"/>
    <property type="match status" value="1"/>
</dbReference>
<comment type="similarity">
    <text evidence="2">Belongs to the asparagine synthetase family.</text>
</comment>
<comment type="caution">
    <text evidence="13">The sequence shown here is derived from an EMBL/GenBank/DDBJ whole genome shotgun (WGS) entry which is preliminary data.</text>
</comment>
<dbReference type="InterPro" id="IPR017932">
    <property type="entry name" value="GATase_2_dom"/>
</dbReference>
<feature type="binding site" evidence="10">
    <location>
        <position position="99"/>
    </location>
    <ligand>
        <name>L-glutamine</name>
        <dbReference type="ChEBI" id="CHEBI:58359"/>
    </ligand>
</feature>
<feature type="binding site" evidence="10">
    <location>
        <begin position="358"/>
        <end position="359"/>
    </location>
    <ligand>
        <name>ATP</name>
        <dbReference type="ChEBI" id="CHEBI:30616"/>
    </ligand>
</feature>
<dbReference type="EC" id="6.3.5.4" evidence="3"/>
<reference evidence="13 14" key="1">
    <citation type="submission" date="2018-07" db="EMBL/GenBank/DDBJ databases">
        <title>Genomic Encyclopedia of Type Strains, Phase III (KMG-III): the genomes of soil and plant-associated and newly described type strains.</title>
        <authorList>
            <person name="Whitman W."/>
        </authorList>
    </citation>
    <scope>NUCLEOTIDE SEQUENCE [LARGE SCALE GENOMIC DNA]</scope>
    <source>
        <strain evidence="13 14">CECT 7287</strain>
    </source>
</reference>
<keyword evidence="9" id="KW-0028">Amino-acid biosynthesis</keyword>
<dbReference type="InterPro" id="IPR001962">
    <property type="entry name" value="Asn_synthase"/>
</dbReference>
<dbReference type="SUPFAM" id="SSF52402">
    <property type="entry name" value="Adenine nucleotide alpha hydrolases-like"/>
    <property type="match status" value="1"/>
</dbReference>
<dbReference type="InterPro" id="IPR006426">
    <property type="entry name" value="Asn_synth_AEB"/>
</dbReference>
<dbReference type="AlphaFoldDB" id="A0A3D9JPW7"/>
<evidence type="ECO:0000256" key="8">
    <source>
        <dbReference type="ARBA" id="ARBA00048741"/>
    </source>
</evidence>
<evidence type="ECO:0000256" key="11">
    <source>
        <dbReference type="PIRSR" id="PIRSR001589-3"/>
    </source>
</evidence>
<keyword evidence="4 10" id="KW-0547">Nucleotide-binding</keyword>
<dbReference type="NCBIfam" id="TIGR01536">
    <property type="entry name" value="asn_synth_AEB"/>
    <property type="match status" value="1"/>
</dbReference>
<evidence type="ECO:0000256" key="2">
    <source>
        <dbReference type="ARBA" id="ARBA00005752"/>
    </source>
</evidence>
<dbReference type="OrthoDB" id="9763290at2"/>
<evidence type="ECO:0000256" key="10">
    <source>
        <dbReference type="PIRSR" id="PIRSR001589-2"/>
    </source>
</evidence>
<dbReference type="InterPro" id="IPR051786">
    <property type="entry name" value="ASN_synthetase/amidase"/>
</dbReference>
<dbReference type="Proteomes" id="UP000256977">
    <property type="component" value="Unassembled WGS sequence"/>
</dbReference>
<dbReference type="CDD" id="cd00712">
    <property type="entry name" value="AsnB"/>
    <property type="match status" value="1"/>
</dbReference>
<sequence>MCGLVAVYNHNRVPVNAEMLQNMTNMMAHRGPDDEGLQIDGHVGLGFRRLSILDLTKGAQPMVNNNRNICLVFNGEIYNYLELRSWLGEKGHEFRTDSDTEVLLRLYEETGQECVKHLRGMFGFVIWDSRFEELFAARDPFGIKPIYYCETPYGYMVASEIKSLLASGKVDREVDGQSFHDYLTFQYVPEPATMFRSIHKLMAGHTLTIKNGILTTRSYYEVKFIPEHTRSFDDMAEEARAVLENSVYLHRNSDVARGAFLSGGIDSSSLVGMLQQWEPTKTFSVGFESEGYSELALARKTASYLGTDHHEIMVNAHSYLGSLPKIIWHMDEPVADPSAAGIFFVSQLASRHVKVVFSGEGADEFFGGYNIYREPLSLRLFEQMPMGMRNLMGRVARFMPTGIKGKSYFERGSRPLQQRFYGNAKIFEEAEKGNVLNLPAHHAADFSVAQDITSPLYEKAKFYDDVSKMQYIDIHTWLRGNILMKADKMSMAHSLELRVPFVDPVVFQFASTLPTKFKVTHLGTTKRLLREAMKDFIPSEVKTRKKLGFPVPIRVWLKNEWYGWAREVLQASPDIPWINKTHALQLLSDHREGKVDASRKLWTILIFVLWHQMYIEQFSFSPSV</sequence>
<feature type="binding site" evidence="10">
    <location>
        <position position="285"/>
    </location>
    <ligand>
        <name>ATP</name>
        <dbReference type="ChEBI" id="CHEBI:30616"/>
    </ligand>
</feature>
<evidence type="ECO:0000313" key="14">
    <source>
        <dbReference type="Proteomes" id="UP000256977"/>
    </source>
</evidence>
<organism evidence="13 14">
    <name type="scientific">Cohnella phaseoli</name>
    <dbReference type="NCBI Taxonomy" id="456490"/>
    <lineage>
        <taxon>Bacteria</taxon>
        <taxon>Bacillati</taxon>
        <taxon>Bacillota</taxon>
        <taxon>Bacilli</taxon>
        <taxon>Bacillales</taxon>
        <taxon>Paenibacillaceae</taxon>
        <taxon>Cohnella</taxon>
    </lineage>
</organism>
<feature type="active site" description="For GATase activity" evidence="9">
    <location>
        <position position="2"/>
    </location>
</feature>
<evidence type="ECO:0000256" key="4">
    <source>
        <dbReference type="ARBA" id="ARBA00022741"/>
    </source>
</evidence>
<dbReference type="GO" id="GO:0004066">
    <property type="term" value="F:asparagine synthase (glutamine-hydrolyzing) activity"/>
    <property type="evidence" value="ECO:0007669"/>
    <property type="project" value="UniProtKB-EC"/>
</dbReference>
<keyword evidence="14" id="KW-1185">Reference proteome</keyword>
<protein>
    <recommendedName>
        <fullName evidence="3">asparagine synthase (glutamine-hydrolyzing)</fullName>
        <ecNumber evidence="3">6.3.5.4</ecNumber>
    </recommendedName>
</protein>
<evidence type="ECO:0000259" key="12">
    <source>
        <dbReference type="PROSITE" id="PS51278"/>
    </source>
</evidence>
<feature type="site" description="Important for beta-aspartyl-AMP intermediate formation" evidence="11">
    <location>
        <position position="360"/>
    </location>
</feature>
<comment type="pathway">
    <text evidence="1">Amino-acid biosynthesis; L-asparagine biosynthesis; L-asparagine from L-aspartate (L-Gln route): step 1/1.</text>
</comment>
<keyword evidence="6 9" id="KW-0061">Asparagine biosynthesis</keyword>
<evidence type="ECO:0000256" key="5">
    <source>
        <dbReference type="ARBA" id="ARBA00022840"/>
    </source>
</evidence>
<dbReference type="Gene3D" id="3.40.50.620">
    <property type="entry name" value="HUPs"/>
    <property type="match status" value="2"/>
</dbReference>
<dbReference type="GO" id="GO:0005524">
    <property type="term" value="F:ATP binding"/>
    <property type="evidence" value="ECO:0007669"/>
    <property type="project" value="UniProtKB-KW"/>
</dbReference>
<dbReference type="GO" id="GO:0006529">
    <property type="term" value="P:asparagine biosynthetic process"/>
    <property type="evidence" value="ECO:0007669"/>
    <property type="project" value="UniProtKB-KW"/>
</dbReference>
<gene>
    <name evidence="13" type="ORF">DFP98_113132</name>
</gene>
<dbReference type="PANTHER" id="PTHR43284:SF1">
    <property type="entry name" value="ASPARAGINE SYNTHETASE"/>
    <property type="match status" value="1"/>
</dbReference>
<dbReference type="Pfam" id="PF13537">
    <property type="entry name" value="GATase_7"/>
    <property type="match status" value="1"/>
</dbReference>
<dbReference type="Gene3D" id="3.60.20.10">
    <property type="entry name" value="Glutamine Phosphoribosylpyrophosphate, subunit 1, domain 1"/>
    <property type="match status" value="1"/>
</dbReference>
<dbReference type="PROSITE" id="PS51278">
    <property type="entry name" value="GATASE_TYPE_2"/>
    <property type="match status" value="1"/>
</dbReference>
<feature type="domain" description="Glutamine amidotransferase type-2" evidence="12">
    <location>
        <begin position="2"/>
        <end position="212"/>
    </location>
</feature>
<keyword evidence="5 10" id="KW-0067">ATP-binding</keyword>
<evidence type="ECO:0000256" key="7">
    <source>
        <dbReference type="ARBA" id="ARBA00022962"/>
    </source>
</evidence>
<dbReference type="GO" id="GO:0005829">
    <property type="term" value="C:cytosol"/>
    <property type="evidence" value="ECO:0007669"/>
    <property type="project" value="TreeGrafter"/>
</dbReference>
<name>A0A3D9JPW7_9BACL</name>
<dbReference type="RefSeq" id="WP_116061873.1">
    <property type="nucleotide sequence ID" value="NZ_QRDZ01000013.1"/>
</dbReference>
<dbReference type="EMBL" id="QRDZ01000013">
    <property type="protein sequence ID" value="RED76072.1"/>
    <property type="molecule type" value="Genomic_DNA"/>
</dbReference>
<dbReference type="InterPro" id="IPR033738">
    <property type="entry name" value="AsnB_N"/>
</dbReference>
<dbReference type="CDD" id="cd01991">
    <property type="entry name" value="Asn_synthase_B_C"/>
    <property type="match status" value="1"/>
</dbReference>
<dbReference type="PANTHER" id="PTHR43284">
    <property type="entry name" value="ASPARAGINE SYNTHETASE (GLUTAMINE-HYDROLYZING)"/>
    <property type="match status" value="1"/>
</dbReference>
<dbReference type="InterPro" id="IPR014729">
    <property type="entry name" value="Rossmann-like_a/b/a_fold"/>
</dbReference>
<evidence type="ECO:0000256" key="9">
    <source>
        <dbReference type="PIRSR" id="PIRSR001589-1"/>
    </source>
</evidence>
<dbReference type="InterPro" id="IPR029055">
    <property type="entry name" value="Ntn_hydrolases_N"/>
</dbReference>
<keyword evidence="7 9" id="KW-0315">Glutamine amidotransferase</keyword>
<evidence type="ECO:0000256" key="6">
    <source>
        <dbReference type="ARBA" id="ARBA00022888"/>
    </source>
</evidence>
<accession>A0A3D9JPW7</accession>